<dbReference type="Gene3D" id="3.90.1560.10">
    <property type="entry name" value="ComB-like"/>
    <property type="match status" value="1"/>
</dbReference>
<keyword evidence="9" id="KW-1185">Reference proteome</keyword>
<dbReference type="Pfam" id="PF04029">
    <property type="entry name" value="2-ph_phosp"/>
    <property type="match status" value="1"/>
</dbReference>
<dbReference type="AlphaFoldDB" id="A0A841Q4C7"/>
<evidence type="ECO:0000313" key="8">
    <source>
        <dbReference type="EMBL" id="MBB6453279.1"/>
    </source>
</evidence>
<dbReference type="GO" id="GO:0000287">
    <property type="term" value="F:magnesium ion binding"/>
    <property type="evidence" value="ECO:0007669"/>
    <property type="project" value="InterPro"/>
</dbReference>
<reference evidence="8 9" key="1">
    <citation type="submission" date="2020-08" db="EMBL/GenBank/DDBJ databases">
        <title>Genomic Encyclopedia of Type Strains, Phase IV (KMG-IV): sequencing the most valuable type-strain genomes for metagenomic binning, comparative biology and taxonomic classification.</title>
        <authorList>
            <person name="Goeker M."/>
        </authorList>
    </citation>
    <scope>NUCLEOTIDE SEQUENCE [LARGE SCALE GENOMIC DNA]</scope>
    <source>
        <strain evidence="8 9">DSM 19612</strain>
    </source>
</reference>
<dbReference type="GO" id="GO:0050532">
    <property type="term" value="F:2-phosphosulfolactate phosphatase activity"/>
    <property type="evidence" value="ECO:0007669"/>
    <property type="project" value="UniProtKB-EC"/>
</dbReference>
<comment type="caution">
    <text evidence="8">The sequence shown here is derived from an EMBL/GenBank/DDBJ whole genome shotgun (WGS) entry which is preliminary data.</text>
</comment>
<evidence type="ECO:0000256" key="1">
    <source>
        <dbReference type="ARBA" id="ARBA00001946"/>
    </source>
</evidence>
<dbReference type="EMBL" id="JACHGH010000004">
    <property type="protein sequence ID" value="MBB6453279.1"/>
    <property type="molecule type" value="Genomic_DNA"/>
</dbReference>
<comment type="cofactor">
    <cofactor evidence="1">
        <name>Mg(2+)</name>
        <dbReference type="ChEBI" id="CHEBI:18420"/>
    </cofactor>
</comment>
<dbReference type="PANTHER" id="PTHR37311:SF1">
    <property type="entry name" value="2-PHOSPHOSULFOLACTATE PHOSPHATASE-RELATED"/>
    <property type="match status" value="1"/>
</dbReference>
<evidence type="ECO:0000256" key="7">
    <source>
        <dbReference type="ARBA" id="ARBA00033711"/>
    </source>
</evidence>
<evidence type="ECO:0000256" key="3">
    <source>
        <dbReference type="ARBA" id="ARBA00012953"/>
    </source>
</evidence>
<accession>A0A841Q4C7</accession>
<dbReference type="InterPro" id="IPR005238">
    <property type="entry name" value="ComB-like"/>
</dbReference>
<sequence length="252" mass="27870">MFDQSPYTCRLEWGKRGAREARERGDIVIVVDVFSFSSTVVSALHQGAIIYPYPPELDGKAYAYQVGATYILGRKEAVNANQPTLSPVTFQSTHQEQKFVLSSLNGAVCSWIAAKVPALLIGCLLNADAVANAAHKLHSKYQRNITVIPCGERWNDSKSGEDHLRPSVEDYLGAGAILSRLSGTKSPEAEVCASAFGGISHKIRDLIWNCGSGRELRLRGYDKDVEHCSQWNMYDTVPILQDGRFKKNQLHD</sequence>
<evidence type="ECO:0000256" key="6">
    <source>
        <dbReference type="ARBA" id="ARBA00022842"/>
    </source>
</evidence>
<evidence type="ECO:0000256" key="5">
    <source>
        <dbReference type="ARBA" id="ARBA00022801"/>
    </source>
</evidence>
<dbReference type="PANTHER" id="PTHR37311">
    <property type="entry name" value="2-PHOSPHOSULFOLACTATE PHOSPHATASE-RELATED"/>
    <property type="match status" value="1"/>
</dbReference>
<evidence type="ECO:0000313" key="9">
    <source>
        <dbReference type="Proteomes" id="UP000581688"/>
    </source>
</evidence>
<dbReference type="EC" id="3.1.3.71" evidence="3"/>
<comment type="similarity">
    <text evidence="2">Belongs to the ComB family.</text>
</comment>
<dbReference type="GO" id="GO:0050545">
    <property type="term" value="F:sulfopyruvate decarboxylase activity"/>
    <property type="evidence" value="ECO:0007669"/>
    <property type="project" value="TreeGrafter"/>
</dbReference>
<dbReference type="Proteomes" id="UP000581688">
    <property type="component" value="Unassembled WGS sequence"/>
</dbReference>
<evidence type="ECO:0000256" key="4">
    <source>
        <dbReference type="ARBA" id="ARBA00021948"/>
    </source>
</evidence>
<dbReference type="SUPFAM" id="SSF142823">
    <property type="entry name" value="ComB-like"/>
    <property type="match status" value="1"/>
</dbReference>
<dbReference type="RefSeq" id="WP_174495624.1">
    <property type="nucleotide sequence ID" value="NZ_CADDWK010000004.1"/>
</dbReference>
<organism evidence="8 9">
    <name type="scientific">Salirhabdus euzebyi</name>
    <dbReference type="NCBI Taxonomy" id="394506"/>
    <lineage>
        <taxon>Bacteria</taxon>
        <taxon>Bacillati</taxon>
        <taxon>Bacillota</taxon>
        <taxon>Bacilli</taxon>
        <taxon>Bacillales</taxon>
        <taxon>Bacillaceae</taxon>
        <taxon>Salirhabdus</taxon>
    </lineage>
</organism>
<protein>
    <recommendedName>
        <fullName evidence="4">Probable 2-phosphosulfolactate phosphatase</fullName>
        <ecNumber evidence="3">3.1.3.71</ecNumber>
    </recommendedName>
</protein>
<comment type="catalytic activity">
    <reaction evidence="7">
        <text>(2R)-O-phospho-3-sulfolactate + H2O = (2R)-3-sulfolactate + phosphate</text>
        <dbReference type="Rhea" id="RHEA:23416"/>
        <dbReference type="ChEBI" id="CHEBI:15377"/>
        <dbReference type="ChEBI" id="CHEBI:15597"/>
        <dbReference type="ChEBI" id="CHEBI:43474"/>
        <dbReference type="ChEBI" id="CHEBI:58738"/>
        <dbReference type="EC" id="3.1.3.71"/>
    </reaction>
</comment>
<dbReference type="InterPro" id="IPR036702">
    <property type="entry name" value="ComB-like_sf"/>
</dbReference>
<evidence type="ECO:0000256" key="2">
    <source>
        <dbReference type="ARBA" id="ARBA00009997"/>
    </source>
</evidence>
<keyword evidence="5 8" id="KW-0378">Hydrolase</keyword>
<gene>
    <name evidence="8" type="ORF">HNQ94_001727</name>
</gene>
<name>A0A841Q4C7_9BACI</name>
<proteinExistence type="inferred from homology"/>
<keyword evidence="6" id="KW-0460">Magnesium</keyword>